<keyword evidence="7 9" id="KW-0408">Iron</keyword>
<evidence type="ECO:0000256" key="9">
    <source>
        <dbReference type="HAMAP-Rule" id="MF_01682"/>
    </source>
</evidence>
<keyword evidence="6 9" id="KW-0560">Oxidoreductase</keyword>
<dbReference type="InterPro" id="IPR023956">
    <property type="entry name" value="ARD_bac"/>
</dbReference>
<proteinExistence type="inferred from homology"/>
<keyword evidence="11" id="KW-1185">Reference proteome</keyword>
<dbReference type="InterPro" id="IPR014710">
    <property type="entry name" value="RmlC-like_jellyroll"/>
</dbReference>
<dbReference type="Proteomes" id="UP000001887">
    <property type="component" value="Chromosome"/>
</dbReference>
<evidence type="ECO:0000313" key="10">
    <source>
        <dbReference type="EMBL" id="ADB17804.1"/>
    </source>
</evidence>
<dbReference type="InterPro" id="IPR004313">
    <property type="entry name" value="ARD"/>
</dbReference>
<evidence type="ECO:0000256" key="5">
    <source>
        <dbReference type="ARBA" id="ARBA00022964"/>
    </source>
</evidence>
<evidence type="ECO:0000256" key="2">
    <source>
        <dbReference type="ARBA" id="ARBA00022596"/>
    </source>
</evidence>
<feature type="binding site" evidence="9">
    <location>
        <position position="91"/>
    </location>
    <ligand>
        <name>Ni(2+)</name>
        <dbReference type="ChEBI" id="CHEBI:49786"/>
    </ligand>
</feature>
<dbReference type="GO" id="GO:0019509">
    <property type="term" value="P:L-methionine salvage from methylthioadenosine"/>
    <property type="evidence" value="ECO:0007669"/>
    <property type="project" value="UniProtKB-UniRule"/>
</dbReference>
<sequence length="192" mass="21323">MARIRIQDENREITGAEAIREFLKPFGIWYEKWDVAGRIGPDATNEEILAAYAPEIERLKVAGNFVTADVINVNPGTPGLDGMLAKFCKEHTHSEDEVRFTVKGSGVFHIHPEGGPVFAVQVEAGDLINVPMGTKHWFDLCSDKTIRCIRLFQDMSGWAPHYVESGVHERYQPLCMGPAYLPAAGIDSVVKL</sequence>
<comment type="cofactor">
    <cofactor evidence="9">
        <name>Fe(2+)</name>
        <dbReference type="ChEBI" id="CHEBI:29033"/>
    </cofactor>
    <text evidence="9">Binds 1 Fe(2+) cation per monomer.</text>
</comment>
<dbReference type="HAMAP" id="MF_01682">
    <property type="entry name" value="Salvage_MtnD"/>
    <property type="match status" value="1"/>
</dbReference>
<evidence type="ECO:0000256" key="7">
    <source>
        <dbReference type="ARBA" id="ARBA00023004"/>
    </source>
</evidence>
<feature type="binding site" evidence="9">
    <location>
        <position position="91"/>
    </location>
    <ligand>
        <name>Fe(2+)</name>
        <dbReference type="ChEBI" id="CHEBI:29033"/>
    </ligand>
</feature>
<dbReference type="EC" id="1.13.11.53" evidence="9"/>
<comment type="catalytic activity">
    <reaction evidence="1 9">
        <text>1,2-dihydroxy-5-(methylsulfanyl)pent-1-en-3-one + O2 = 4-methylsulfanyl-2-oxobutanoate + formate + 2 H(+)</text>
        <dbReference type="Rhea" id="RHEA:24504"/>
        <dbReference type="ChEBI" id="CHEBI:15378"/>
        <dbReference type="ChEBI" id="CHEBI:15379"/>
        <dbReference type="ChEBI" id="CHEBI:15740"/>
        <dbReference type="ChEBI" id="CHEBI:16723"/>
        <dbReference type="ChEBI" id="CHEBI:49252"/>
        <dbReference type="EC" id="1.13.11.54"/>
    </reaction>
</comment>
<dbReference type="GO" id="GO:0016151">
    <property type="term" value="F:nickel cation binding"/>
    <property type="evidence" value="ECO:0007669"/>
    <property type="project" value="UniProtKB-UniRule"/>
</dbReference>
<name>D2QWK1_PIRSD</name>
<dbReference type="OrthoDB" id="9795636at2"/>
<dbReference type="EC" id="1.13.11.54" evidence="9"/>
<protein>
    <recommendedName>
        <fullName evidence="9">Acireductone dioxygenase</fullName>
    </recommendedName>
    <alternativeName>
        <fullName evidence="9">1,2-dihydroxy-3-keto-5-methylthiopentene dioxygenase</fullName>
        <shortName evidence="9">DHK-MTPene dioxygenase</shortName>
    </alternativeName>
    <alternativeName>
        <fullName evidence="9">Acireductone dioxygenase (Fe(2+)-requiring)</fullName>
        <shortName evidence="9">ARD'</shortName>
        <shortName evidence="9">Fe-ARD</shortName>
        <ecNumber evidence="9">1.13.11.54</ecNumber>
    </alternativeName>
    <alternativeName>
        <fullName evidence="9">Acireductone dioxygenase (Ni(2+)-requiring)</fullName>
        <shortName evidence="9">ARD</shortName>
        <shortName evidence="9">Ni-ARD</shortName>
        <ecNumber evidence="9">1.13.11.53</ecNumber>
    </alternativeName>
</protein>
<dbReference type="SUPFAM" id="SSF51182">
    <property type="entry name" value="RmlC-like cupins"/>
    <property type="match status" value="1"/>
</dbReference>
<comment type="similarity">
    <text evidence="9">Belongs to the acireductone dioxygenase (ARD) family.</text>
</comment>
<dbReference type="HOGENOM" id="CLU_125400_0_0_0"/>
<comment type="function">
    <text evidence="9">Catalyzes 2 different reactions between oxygene and the acireductone 1,2-dihydroxy-3-keto-5-methylthiopentene (DHK-MTPene) depending upon the metal bound in the active site. Fe-containing acireductone dioxygenase (Fe-ARD) produces formate and 2-keto-4-methylthiobutyrate (KMTB), the alpha-ketoacid precursor of methionine in the methionine recycle pathway. Ni-containing acireductone dioxygenase (Ni-ARD) produces methylthiopropionate, carbon monoxide and formate, and does not lie on the methionine recycle pathway.</text>
</comment>
<comment type="cofactor">
    <cofactor evidence="9">
        <name>Ni(2+)</name>
        <dbReference type="ChEBI" id="CHEBI:49786"/>
    </cofactor>
    <text evidence="9">Binds 1 nickel ion per monomer.</text>
</comment>
<dbReference type="GO" id="GO:0010308">
    <property type="term" value="F:acireductone dioxygenase (Ni2+-requiring) activity"/>
    <property type="evidence" value="ECO:0007669"/>
    <property type="project" value="UniProtKB-UniRule"/>
</dbReference>
<comment type="catalytic activity">
    <reaction evidence="9">
        <text>1,2-dihydroxy-5-(methylsulfanyl)pent-1-en-3-one + O2 = 3-(methylsulfanyl)propanoate + CO + formate + 2 H(+)</text>
        <dbReference type="Rhea" id="RHEA:14161"/>
        <dbReference type="ChEBI" id="CHEBI:15378"/>
        <dbReference type="ChEBI" id="CHEBI:15379"/>
        <dbReference type="ChEBI" id="CHEBI:15740"/>
        <dbReference type="ChEBI" id="CHEBI:17245"/>
        <dbReference type="ChEBI" id="CHEBI:49016"/>
        <dbReference type="ChEBI" id="CHEBI:49252"/>
        <dbReference type="EC" id="1.13.11.53"/>
    </reaction>
</comment>
<evidence type="ECO:0000256" key="4">
    <source>
        <dbReference type="ARBA" id="ARBA00022723"/>
    </source>
</evidence>
<feature type="binding site" evidence="9">
    <location>
        <position position="136"/>
    </location>
    <ligand>
        <name>Ni(2+)</name>
        <dbReference type="ChEBI" id="CHEBI:49786"/>
    </ligand>
</feature>
<evidence type="ECO:0000256" key="3">
    <source>
        <dbReference type="ARBA" id="ARBA00022605"/>
    </source>
</evidence>
<dbReference type="PANTHER" id="PTHR23418:SF0">
    <property type="entry name" value="ACIREDUCTONE DIOXYGENASE"/>
    <property type="match status" value="1"/>
</dbReference>
<evidence type="ECO:0000256" key="1">
    <source>
        <dbReference type="ARBA" id="ARBA00000428"/>
    </source>
</evidence>
<keyword evidence="3 9" id="KW-0028">Amino-acid biosynthesis</keyword>
<dbReference type="InterPro" id="IPR011051">
    <property type="entry name" value="RmlC_Cupin_sf"/>
</dbReference>
<feature type="site" description="Important to generate the dianion" evidence="9">
    <location>
        <position position="99"/>
    </location>
</feature>
<gene>
    <name evidence="9" type="primary">mtnD</name>
    <name evidence="10" type="ordered locus">Psta_3140</name>
</gene>
<dbReference type="CDD" id="cd02232">
    <property type="entry name" value="cupin_ARD"/>
    <property type="match status" value="1"/>
</dbReference>
<dbReference type="PANTHER" id="PTHR23418">
    <property type="entry name" value="ACIREDUCTONE DIOXYGENASE"/>
    <property type="match status" value="1"/>
</dbReference>
<dbReference type="UniPathway" id="UPA00904">
    <property type="reaction ID" value="UER00878"/>
</dbReference>
<dbReference type="STRING" id="530564.Psta_3140"/>
<feature type="binding site" evidence="9">
    <location>
        <position position="93"/>
    </location>
    <ligand>
        <name>Fe(2+)</name>
        <dbReference type="ChEBI" id="CHEBI:29033"/>
    </ligand>
</feature>
<accession>D2QWK1</accession>
<keyword evidence="2 9" id="KW-0533">Nickel</keyword>
<feature type="binding site" evidence="9">
    <location>
        <position position="97"/>
    </location>
    <ligand>
        <name>Fe(2+)</name>
        <dbReference type="ChEBI" id="CHEBI:29033"/>
    </ligand>
</feature>
<dbReference type="AlphaFoldDB" id="D2QWK1"/>
<dbReference type="GO" id="GO:0019284">
    <property type="term" value="P:L-methionine salvage from S-adenosylmethionine"/>
    <property type="evidence" value="ECO:0007669"/>
    <property type="project" value="InterPro"/>
</dbReference>
<feature type="site" description="May play a role in transmitting local conformational changes" evidence="9">
    <location>
        <position position="96"/>
    </location>
</feature>
<dbReference type="GO" id="GO:0005506">
    <property type="term" value="F:iron ion binding"/>
    <property type="evidence" value="ECO:0007669"/>
    <property type="project" value="UniProtKB-UniRule"/>
</dbReference>
<keyword evidence="5 9" id="KW-0223">Dioxygenase</keyword>
<dbReference type="eggNOG" id="COG1791">
    <property type="taxonomic scope" value="Bacteria"/>
</dbReference>
<reference evidence="10 11" key="1">
    <citation type="journal article" date="2009" name="Stand. Genomic Sci.">
        <title>Complete genome sequence of Pirellula staleyi type strain (ATCC 27377).</title>
        <authorList>
            <person name="Clum A."/>
            <person name="Tindall B.J."/>
            <person name="Sikorski J."/>
            <person name="Ivanova N."/>
            <person name="Mavrommatis K."/>
            <person name="Lucas S."/>
            <person name="Glavina del Rio T."/>
            <person name="Nolan M."/>
            <person name="Chen F."/>
            <person name="Tice H."/>
            <person name="Pitluck S."/>
            <person name="Cheng J.F."/>
            <person name="Chertkov O."/>
            <person name="Brettin T."/>
            <person name="Han C."/>
            <person name="Detter J.C."/>
            <person name="Kuske C."/>
            <person name="Bruce D."/>
            <person name="Goodwin L."/>
            <person name="Ovchinikova G."/>
            <person name="Pati A."/>
            <person name="Mikhailova N."/>
            <person name="Chen A."/>
            <person name="Palaniappan K."/>
            <person name="Land M."/>
            <person name="Hauser L."/>
            <person name="Chang Y.J."/>
            <person name="Jeffries C.D."/>
            <person name="Chain P."/>
            <person name="Rohde M."/>
            <person name="Goker M."/>
            <person name="Bristow J."/>
            <person name="Eisen J.A."/>
            <person name="Markowitz V."/>
            <person name="Hugenholtz P."/>
            <person name="Kyrpides N.C."/>
            <person name="Klenk H.P."/>
            <person name="Lapidus A."/>
        </authorList>
    </citation>
    <scope>NUCLEOTIDE SEQUENCE [LARGE SCALE GENOMIC DNA]</scope>
    <source>
        <strain evidence="11">ATCC 27377 / DSM 6068 / ICPB 4128</strain>
    </source>
</reference>
<evidence type="ECO:0000313" key="11">
    <source>
        <dbReference type="Proteomes" id="UP000001887"/>
    </source>
</evidence>
<keyword evidence="4 9" id="KW-0479">Metal-binding</keyword>
<comment type="pathway">
    <text evidence="9">Amino-acid biosynthesis; L-methionine biosynthesis via salvage pathway; L-methionine from S-methyl-5-thio-alpha-D-ribose 1-phosphate: step 5/6.</text>
</comment>
<evidence type="ECO:0000256" key="8">
    <source>
        <dbReference type="ARBA" id="ARBA00023167"/>
    </source>
</evidence>
<keyword evidence="8 9" id="KW-0486">Methionine biosynthesis</keyword>
<dbReference type="GO" id="GO:0010309">
    <property type="term" value="F:acireductone dioxygenase [iron(II)-requiring] activity"/>
    <property type="evidence" value="ECO:0007669"/>
    <property type="project" value="UniProtKB-UniRule"/>
</dbReference>
<feature type="binding site" evidence="9">
    <location>
        <position position="136"/>
    </location>
    <ligand>
        <name>Fe(2+)</name>
        <dbReference type="ChEBI" id="CHEBI:29033"/>
    </ligand>
</feature>
<evidence type="ECO:0000256" key="6">
    <source>
        <dbReference type="ARBA" id="ARBA00023002"/>
    </source>
</evidence>
<dbReference type="Gene3D" id="2.60.120.10">
    <property type="entry name" value="Jelly Rolls"/>
    <property type="match status" value="1"/>
</dbReference>
<organism evidence="10 11">
    <name type="scientific">Pirellula staleyi (strain ATCC 27377 / DSM 6068 / ICPB 4128)</name>
    <name type="common">Pirella staleyi</name>
    <dbReference type="NCBI Taxonomy" id="530564"/>
    <lineage>
        <taxon>Bacteria</taxon>
        <taxon>Pseudomonadati</taxon>
        <taxon>Planctomycetota</taxon>
        <taxon>Planctomycetia</taxon>
        <taxon>Pirellulales</taxon>
        <taxon>Pirellulaceae</taxon>
        <taxon>Pirellula</taxon>
    </lineage>
</organism>
<feature type="binding site" evidence="9">
    <location>
        <position position="93"/>
    </location>
    <ligand>
        <name>Ni(2+)</name>
        <dbReference type="ChEBI" id="CHEBI:49786"/>
    </ligand>
</feature>
<dbReference type="EMBL" id="CP001848">
    <property type="protein sequence ID" value="ADB17804.1"/>
    <property type="molecule type" value="Genomic_DNA"/>
</dbReference>
<feature type="site" description="May play a role in metal incorporation in vivo" evidence="9">
    <location>
        <position position="90"/>
    </location>
</feature>
<dbReference type="KEGG" id="psl:Psta_3140"/>
<dbReference type="Pfam" id="PF03079">
    <property type="entry name" value="ARD"/>
    <property type="match status" value="1"/>
</dbReference>
<comment type="subunit">
    <text evidence="9">Monomer.</text>
</comment>
<feature type="binding site" evidence="9">
    <location>
        <position position="97"/>
    </location>
    <ligand>
        <name>Ni(2+)</name>
        <dbReference type="ChEBI" id="CHEBI:49786"/>
    </ligand>
</feature>